<evidence type="ECO:0000313" key="2">
    <source>
        <dbReference type="Proteomes" id="UP001168537"/>
    </source>
</evidence>
<gene>
    <name evidence="1" type="ORF">QWY29_07070</name>
</gene>
<reference evidence="1" key="1">
    <citation type="submission" date="2023-06" db="EMBL/GenBank/DDBJ databases">
        <title>Draft genome sequence of Nocardioides sp. SOB72.</title>
        <authorList>
            <person name="Zhang G."/>
        </authorList>
    </citation>
    <scope>NUCLEOTIDE SEQUENCE</scope>
    <source>
        <strain evidence="1">SOB72</strain>
    </source>
</reference>
<protein>
    <submittedName>
        <fullName evidence="1">Uncharacterized protein</fullName>
    </submittedName>
</protein>
<dbReference type="EMBL" id="JAUHJR010000002">
    <property type="protein sequence ID" value="MDN4161115.1"/>
    <property type="molecule type" value="Genomic_DNA"/>
</dbReference>
<dbReference type="RefSeq" id="WP_300960000.1">
    <property type="nucleotide sequence ID" value="NZ_JAUHJR010000002.1"/>
</dbReference>
<accession>A0ABT8ESI4</accession>
<sequence length="176" mass="19207">MEHFLLQDLVVVRNDDDMAQFDDERPPELLLGGVIAKAMAQFRVGDKRCLIGVADLAAVHPIGPQAGPGNDLRGRVPIRVTLGETSFDLWQLPEWHVSSRTVLHLLLVAEGEMTNKRESHRLLLGALQVEQGGDQVLPVSMGTFGGDRLIQCAAEFPGDMMGLKVTIDQAALGPHR</sequence>
<keyword evidence="2" id="KW-1185">Reference proteome</keyword>
<evidence type="ECO:0000313" key="1">
    <source>
        <dbReference type="EMBL" id="MDN4161115.1"/>
    </source>
</evidence>
<proteinExistence type="predicted"/>
<comment type="caution">
    <text evidence="1">The sequence shown here is derived from an EMBL/GenBank/DDBJ whole genome shotgun (WGS) entry which is preliminary data.</text>
</comment>
<name>A0ABT8ESI4_9ACTN</name>
<organism evidence="1 2">
    <name type="scientific">Nocardioides abyssi</name>
    <dbReference type="NCBI Taxonomy" id="3058370"/>
    <lineage>
        <taxon>Bacteria</taxon>
        <taxon>Bacillati</taxon>
        <taxon>Actinomycetota</taxon>
        <taxon>Actinomycetes</taxon>
        <taxon>Propionibacteriales</taxon>
        <taxon>Nocardioidaceae</taxon>
        <taxon>Nocardioides</taxon>
    </lineage>
</organism>
<dbReference type="Proteomes" id="UP001168537">
    <property type="component" value="Unassembled WGS sequence"/>
</dbReference>